<dbReference type="Pfam" id="PF00107">
    <property type="entry name" value="ADH_zinc_N"/>
    <property type="match status" value="1"/>
</dbReference>
<organism evidence="2 3">
    <name type="scientific">Protomyces lactucae-debilis</name>
    <dbReference type="NCBI Taxonomy" id="2754530"/>
    <lineage>
        <taxon>Eukaryota</taxon>
        <taxon>Fungi</taxon>
        <taxon>Dikarya</taxon>
        <taxon>Ascomycota</taxon>
        <taxon>Taphrinomycotina</taxon>
        <taxon>Taphrinomycetes</taxon>
        <taxon>Taphrinales</taxon>
        <taxon>Protomycetaceae</taxon>
        <taxon>Protomyces</taxon>
    </lineage>
</organism>
<dbReference type="InterPro" id="IPR013154">
    <property type="entry name" value="ADH-like_N"/>
</dbReference>
<evidence type="ECO:0000313" key="2">
    <source>
        <dbReference type="EMBL" id="ORY75412.1"/>
    </source>
</evidence>
<comment type="caution">
    <text evidence="2">The sequence shown here is derived from an EMBL/GenBank/DDBJ whole genome shotgun (WGS) entry which is preliminary data.</text>
</comment>
<dbReference type="CDD" id="cd08249">
    <property type="entry name" value="enoyl_reductase_like"/>
    <property type="match status" value="1"/>
</dbReference>
<dbReference type="PANTHER" id="PTHR45348:SF2">
    <property type="entry name" value="ZINC-TYPE ALCOHOL DEHYDROGENASE-LIKE PROTEIN C2E1P3.01"/>
    <property type="match status" value="1"/>
</dbReference>
<dbReference type="SUPFAM" id="SSF51735">
    <property type="entry name" value="NAD(P)-binding Rossmann-fold domains"/>
    <property type="match status" value="1"/>
</dbReference>
<dbReference type="Pfam" id="PF08240">
    <property type="entry name" value="ADH_N"/>
    <property type="match status" value="1"/>
</dbReference>
<dbReference type="PANTHER" id="PTHR45348">
    <property type="entry name" value="HYPOTHETICAL OXIDOREDUCTASE (EUROFUNG)"/>
    <property type="match status" value="1"/>
</dbReference>
<dbReference type="GeneID" id="63788234"/>
<dbReference type="InterPro" id="IPR036291">
    <property type="entry name" value="NAD(P)-bd_dom_sf"/>
</dbReference>
<dbReference type="EMBL" id="MCFI01000026">
    <property type="protein sequence ID" value="ORY75412.1"/>
    <property type="molecule type" value="Genomic_DNA"/>
</dbReference>
<dbReference type="InterPro" id="IPR020843">
    <property type="entry name" value="ER"/>
</dbReference>
<dbReference type="RefSeq" id="XP_040722285.1">
    <property type="nucleotide sequence ID" value="XM_040871635.1"/>
</dbReference>
<keyword evidence="3" id="KW-1185">Reference proteome</keyword>
<reference evidence="2 3" key="1">
    <citation type="submission" date="2016-07" db="EMBL/GenBank/DDBJ databases">
        <title>Pervasive Adenine N6-methylation of Active Genes in Fungi.</title>
        <authorList>
            <consortium name="DOE Joint Genome Institute"/>
            <person name="Mondo S.J."/>
            <person name="Dannebaum R.O."/>
            <person name="Kuo R.C."/>
            <person name="Labutti K."/>
            <person name="Haridas S."/>
            <person name="Kuo A."/>
            <person name="Salamov A."/>
            <person name="Ahrendt S.R."/>
            <person name="Lipzen A."/>
            <person name="Sullivan W."/>
            <person name="Andreopoulos W.B."/>
            <person name="Clum A."/>
            <person name="Lindquist E."/>
            <person name="Daum C."/>
            <person name="Ramamoorthy G.K."/>
            <person name="Gryganskyi A."/>
            <person name="Culley D."/>
            <person name="Magnuson J.K."/>
            <person name="James T.Y."/>
            <person name="O'Malley M.A."/>
            <person name="Stajich J.E."/>
            <person name="Spatafora J.W."/>
            <person name="Visel A."/>
            <person name="Grigoriev I.V."/>
        </authorList>
    </citation>
    <scope>NUCLEOTIDE SEQUENCE [LARGE SCALE GENOMIC DNA]</scope>
    <source>
        <strain evidence="2 3">12-1054</strain>
    </source>
</reference>
<feature type="domain" description="Enoyl reductase (ER)" evidence="1">
    <location>
        <begin position="8"/>
        <end position="342"/>
    </location>
</feature>
<gene>
    <name evidence="2" type="ORF">BCR37DRAFT_395514</name>
</gene>
<dbReference type="OMA" id="DYHDEDW"/>
<evidence type="ECO:0000313" key="3">
    <source>
        <dbReference type="Proteomes" id="UP000193685"/>
    </source>
</evidence>
<name>A0A1Y2EV07_PROLT</name>
<sequence length="352" mass="37620">MSMRALITSNDHKAVLKDVTRPAPKAGTSEVLVKVKSLAQNPTDWKGLNMSPEGRIIGCDFSGTVEEIAEGATGAAAKLEKGQRVAGFVHGLRDEPLRGAFAEYVLTEAEQLYHVPKNTSDEEAAATSLAFATAVQAINQRLGVPDYTQPAKTPQPILIYGGSSSVGKYAIQLAKAGGYTVLATASKKNHGLLKELGADEVFDYADASWPEKAAEAAKGQLKLALDCISEGETTLNVAKALSSEGGKITTLLPPQKKDEIAKLNSKITADMTLIYTVFGRSFSYGPFEFHASEEDKAFWVKTLEALPEMLEKGVIKPNKVTLLDGGLDGILAGFKRQQEGGVSAEKLCYRLA</sequence>
<dbReference type="Proteomes" id="UP000193685">
    <property type="component" value="Unassembled WGS sequence"/>
</dbReference>
<protein>
    <submittedName>
        <fullName evidence="2">Chaperonin 10-like protein</fullName>
    </submittedName>
</protein>
<proteinExistence type="predicted"/>
<dbReference type="InterPro" id="IPR047122">
    <property type="entry name" value="Trans-enoyl_RdTase-like"/>
</dbReference>
<dbReference type="OrthoDB" id="9992527at2759"/>
<dbReference type="Gene3D" id="3.40.50.720">
    <property type="entry name" value="NAD(P)-binding Rossmann-like Domain"/>
    <property type="match status" value="1"/>
</dbReference>
<dbReference type="SUPFAM" id="SSF50129">
    <property type="entry name" value="GroES-like"/>
    <property type="match status" value="1"/>
</dbReference>
<dbReference type="STRING" id="56484.A0A1Y2EV07"/>
<evidence type="ECO:0000259" key="1">
    <source>
        <dbReference type="SMART" id="SM00829"/>
    </source>
</evidence>
<dbReference type="SMART" id="SM00829">
    <property type="entry name" value="PKS_ER"/>
    <property type="match status" value="1"/>
</dbReference>
<dbReference type="InterPro" id="IPR013149">
    <property type="entry name" value="ADH-like_C"/>
</dbReference>
<dbReference type="Gene3D" id="3.90.180.10">
    <property type="entry name" value="Medium-chain alcohol dehydrogenases, catalytic domain"/>
    <property type="match status" value="1"/>
</dbReference>
<accession>A0A1Y2EV07</accession>
<dbReference type="InterPro" id="IPR011032">
    <property type="entry name" value="GroES-like_sf"/>
</dbReference>
<dbReference type="AlphaFoldDB" id="A0A1Y2EV07"/>
<dbReference type="GO" id="GO:0016651">
    <property type="term" value="F:oxidoreductase activity, acting on NAD(P)H"/>
    <property type="evidence" value="ECO:0007669"/>
    <property type="project" value="InterPro"/>
</dbReference>